<dbReference type="Gene3D" id="2.60.420.10">
    <property type="entry name" value="Maltose phosphorylase, domain 3"/>
    <property type="match status" value="1"/>
</dbReference>
<reference evidence="5" key="1">
    <citation type="submission" date="2022-10" db="EMBL/GenBank/DDBJ databases">
        <title>The WGS of Solirubrobacter sp. CPCC 204708.</title>
        <authorList>
            <person name="Jiang Z."/>
        </authorList>
    </citation>
    <scope>NUCLEOTIDE SEQUENCE</scope>
    <source>
        <strain evidence="5">CPCC 204708</strain>
    </source>
</reference>
<dbReference type="EMBL" id="JAPCID010000013">
    <property type="protein sequence ID" value="MDA0138061.1"/>
    <property type="molecule type" value="Genomic_DNA"/>
</dbReference>
<dbReference type="Gene3D" id="2.70.98.40">
    <property type="entry name" value="Glycoside hydrolase, family 65, N-terminal domain"/>
    <property type="match status" value="1"/>
</dbReference>
<evidence type="ECO:0000259" key="3">
    <source>
        <dbReference type="Pfam" id="PF03633"/>
    </source>
</evidence>
<evidence type="ECO:0000259" key="2">
    <source>
        <dbReference type="Pfam" id="PF03632"/>
    </source>
</evidence>
<feature type="region of interest" description="Disordered" evidence="1">
    <location>
        <begin position="599"/>
        <end position="621"/>
    </location>
</feature>
<evidence type="ECO:0000313" key="6">
    <source>
        <dbReference type="Proteomes" id="UP001147700"/>
    </source>
</evidence>
<evidence type="ECO:0000256" key="1">
    <source>
        <dbReference type="SAM" id="MobiDB-lite"/>
    </source>
</evidence>
<dbReference type="InterPro" id="IPR005194">
    <property type="entry name" value="Glyco_hydro_65_C"/>
</dbReference>
<gene>
    <name evidence="5" type="ORF">OJ962_11150</name>
</gene>
<dbReference type="InterPro" id="IPR008928">
    <property type="entry name" value="6-hairpin_glycosidase_sf"/>
</dbReference>
<feature type="domain" description="Glycoside hydrolase family 65 N-terminal" evidence="4">
    <location>
        <begin position="2"/>
        <end position="116"/>
    </location>
</feature>
<protein>
    <submittedName>
        <fullName evidence="5">Family 65 glycosyl hydrolase</fullName>
    </submittedName>
</protein>
<dbReference type="Pfam" id="PF03636">
    <property type="entry name" value="Glyco_hydro_65N"/>
    <property type="match status" value="1"/>
</dbReference>
<feature type="domain" description="Glycoside hydrolase family 65 central catalytic" evidence="2">
    <location>
        <begin position="170"/>
        <end position="520"/>
    </location>
</feature>
<feature type="compositionally biased region" description="Pro residues" evidence="1">
    <location>
        <begin position="602"/>
        <end position="613"/>
    </location>
</feature>
<accession>A0ABT4RHN5</accession>
<dbReference type="Pfam" id="PF03633">
    <property type="entry name" value="Glyco_hydro_65C"/>
    <property type="match status" value="1"/>
</dbReference>
<organism evidence="5 6">
    <name type="scientific">Solirubrobacter deserti</name>
    <dbReference type="NCBI Taxonomy" id="2282478"/>
    <lineage>
        <taxon>Bacteria</taxon>
        <taxon>Bacillati</taxon>
        <taxon>Actinomycetota</taxon>
        <taxon>Thermoleophilia</taxon>
        <taxon>Solirubrobacterales</taxon>
        <taxon>Solirubrobacteraceae</taxon>
        <taxon>Solirubrobacter</taxon>
    </lineage>
</organism>
<dbReference type="InterPro" id="IPR012341">
    <property type="entry name" value="6hp_glycosidase-like_sf"/>
</dbReference>
<dbReference type="SUPFAM" id="SSF48208">
    <property type="entry name" value="Six-hairpin glycosidases"/>
    <property type="match status" value="1"/>
</dbReference>
<feature type="domain" description="Glycoside hydrolase family 65 C-terminal" evidence="3">
    <location>
        <begin position="530"/>
        <end position="590"/>
    </location>
</feature>
<sequence length="621" mass="68770">MRSTRLVSLTQRAIAAIRYEVEPIDGPARIVVQSELATGDPALQGEIHRAEGVRALLVHRTRCSGVCLAAAMHHTVDGKADVATDAEPDLARVTFSARLQPNEQLRIDKHLAYGWSATRSPSALRDQVEAALTQARFDELAAAQRAFLDRAWELADVELDGDPELQQALRFAAFHIIQASARAERRPIPAKGLTGTGGYSGHTMWDMDSYTLPVLTRIAPETARDALLWRHSTLDHARERAAELDLDGVSFPWRTIAGDECSGYWPAGTAAFHINADVADAVRRYVAATGDEAFEREAGLDLLVGTARLWHSLGRYDRDGSFRIGNVTGPDEYTALVENNTYTNLMAARNLRAAADAAVRHRPRAAALGVDDDELAGWRKAAEAMRVPYDAELQITQQSEGFTHLRPWTFDEHDRTLMHHNHYVRLYGAQVLKQADLVHALYVCGDHFSPEQKARDFEYYERINVRDSSLSAPIQGIVAAEVGHLDLAYAYLQECALIDLEDHSGNTGEGVHLAALAGAWLVVVAGFGGLRDHGDELTFAPRRPSRLTGISFRVQHRGRLIRVRIAETAAYELLEGEPLELVHHGERVTVRDRLELKIPDAPIHPTPAQPPGREPPRRNRT</sequence>
<dbReference type="InterPro" id="IPR037018">
    <property type="entry name" value="GH65_N"/>
</dbReference>
<dbReference type="PANTHER" id="PTHR11051:SF13">
    <property type="entry name" value="GLYCOSYL TRANSFERASE"/>
    <property type="match status" value="1"/>
</dbReference>
<dbReference type="Proteomes" id="UP001147700">
    <property type="component" value="Unassembled WGS sequence"/>
</dbReference>
<dbReference type="SUPFAM" id="SSF74650">
    <property type="entry name" value="Galactose mutarotase-like"/>
    <property type="match status" value="1"/>
</dbReference>
<keyword evidence="5" id="KW-0378">Hydrolase</keyword>
<dbReference type="InterPro" id="IPR011013">
    <property type="entry name" value="Gal_mutarotase_sf_dom"/>
</dbReference>
<dbReference type="PANTHER" id="PTHR11051">
    <property type="entry name" value="GLYCOSYL HYDROLASE-RELATED"/>
    <property type="match status" value="1"/>
</dbReference>
<evidence type="ECO:0000313" key="5">
    <source>
        <dbReference type="EMBL" id="MDA0138061.1"/>
    </source>
</evidence>
<proteinExistence type="predicted"/>
<dbReference type="InterPro" id="IPR005195">
    <property type="entry name" value="Glyco_hydro_65_M"/>
</dbReference>
<dbReference type="GO" id="GO:0016787">
    <property type="term" value="F:hydrolase activity"/>
    <property type="evidence" value="ECO:0007669"/>
    <property type="project" value="UniProtKB-KW"/>
</dbReference>
<dbReference type="Pfam" id="PF03632">
    <property type="entry name" value="Glyco_hydro_65m"/>
    <property type="match status" value="1"/>
</dbReference>
<keyword evidence="6" id="KW-1185">Reference proteome</keyword>
<name>A0ABT4RHN5_9ACTN</name>
<comment type="caution">
    <text evidence="5">The sequence shown here is derived from an EMBL/GenBank/DDBJ whole genome shotgun (WGS) entry which is preliminary data.</text>
</comment>
<evidence type="ECO:0000259" key="4">
    <source>
        <dbReference type="Pfam" id="PF03636"/>
    </source>
</evidence>
<dbReference type="InterPro" id="IPR005196">
    <property type="entry name" value="Glyco_hydro_65_N"/>
</dbReference>
<dbReference type="Gene3D" id="1.50.10.10">
    <property type="match status" value="1"/>
</dbReference>